<name>A0ABY2XDT0_9RHOB</name>
<feature type="chain" id="PRO_5046131878" evidence="1">
    <location>
        <begin position="21"/>
        <end position="92"/>
    </location>
</feature>
<feature type="signal peptide" evidence="1">
    <location>
        <begin position="1"/>
        <end position="20"/>
    </location>
</feature>
<keyword evidence="1" id="KW-0732">Signal</keyword>
<comment type="caution">
    <text evidence="2">The sequence shown here is derived from an EMBL/GenBank/DDBJ whole genome shotgun (WGS) entry which is preliminary data.</text>
</comment>
<evidence type="ECO:0000256" key="1">
    <source>
        <dbReference type="SAM" id="SignalP"/>
    </source>
</evidence>
<dbReference type="EMBL" id="VCPC01000001">
    <property type="protein sequence ID" value="TMV14520.1"/>
    <property type="molecule type" value="Genomic_DNA"/>
</dbReference>
<reference evidence="2 3" key="1">
    <citation type="submission" date="2019-05" db="EMBL/GenBank/DDBJ databases">
        <title>Marivita sp. nov. isolated from sea sediment.</title>
        <authorList>
            <person name="Kim W."/>
        </authorList>
    </citation>
    <scope>NUCLEOTIDE SEQUENCE [LARGE SCALE GENOMIC DNA]</scope>
    <source>
        <strain evidence="2 3">CAU 1492</strain>
    </source>
</reference>
<dbReference type="Proteomes" id="UP001191082">
    <property type="component" value="Unassembled WGS sequence"/>
</dbReference>
<organism evidence="2 3">
    <name type="scientific">Arenibacterium halophilum</name>
    <dbReference type="NCBI Taxonomy" id="2583821"/>
    <lineage>
        <taxon>Bacteria</taxon>
        <taxon>Pseudomonadati</taxon>
        <taxon>Pseudomonadota</taxon>
        <taxon>Alphaproteobacteria</taxon>
        <taxon>Rhodobacterales</taxon>
        <taxon>Paracoccaceae</taxon>
        <taxon>Arenibacterium</taxon>
    </lineage>
</organism>
<dbReference type="RefSeq" id="WP_138861872.1">
    <property type="nucleotide sequence ID" value="NZ_VCPC01000001.1"/>
</dbReference>
<sequence length="92" mass="10297">MKSILTLSTACILAVGYVWAEEPVTTGASQTDQFHYQLGDQLSEDYELLEDADNYGLDAERDYAKVGDDIFEINTETREIVAFIGSAEQLRK</sequence>
<accession>A0ABY2XDT0</accession>
<evidence type="ECO:0000313" key="2">
    <source>
        <dbReference type="EMBL" id="TMV14520.1"/>
    </source>
</evidence>
<evidence type="ECO:0000313" key="3">
    <source>
        <dbReference type="Proteomes" id="UP001191082"/>
    </source>
</evidence>
<gene>
    <name evidence="2" type="ORF">FGK64_00590</name>
</gene>
<keyword evidence="3" id="KW-1185">Reference proteome</keyword>
<protein>
    <submittedName>
        <fullName evidence="2">Uncharacterized protein</fullName>
    </submittedName>
</protein>
<proteinExistence type="predicted"/>